<dbReference type="OrthoDB" id="7867530at2"/>
<feature type="transmembrane region" description="Helical" evidence="1">
    <location>
        <begin position="66"/>
        <end position="90"/>
    </location>
</feature>
<dbReference type="Proteomes" id="UP000240418">
    <property type="component" value="Unassembled WGS sequence"/>
</dbReference>
<dbReference type="AlphaFoldDB" id="A0A2P8F4D0"/>
<organism evidence="2 3">
    <name type="scientific">Shimia abyssi</name>
    <dbReference type="NCBI Taxonomy" id="1662395"/>
    <lineage>
        <taxon>Bacteria</taxon>
        <taxon>Pseudomonadati</taxon>
        <taxon>Pseudomonadota</taxon>
        <taxon>Alphaproteobacteria</taxon>
        <taxon>Rhodobacterales</taxon>
        <taxon>Roseobacteraceae</taxon>
    </lineage>
</organism>
<protein>
    <submittedName>
        <fullName evidence="2">Superfamily IV 4 TMS phage holin</fullName>
    </submittedName>
</protein>
<keyword evidence="3" id="KW-1185">Reference proteome</keyword>
<gene>
    <name evidence="2" type="ORF">CLV88_12223</name>
</gene>
<dbReference type="EMBL" id="PYGJ01000022">
    <property type="protein sequence ID" value="PSL16571.1"/>
    <property type="molecule type" value="Genomic_DNA"/>
</dbReference>
<evidence type="ECO:0000313" key="2">
    <source>
        <dbReference type="EMBL" id="PSL16571.1"/>
    </source>
</evidence>
<evidence type="ECO:0000256" key="1">
    <source>
        <dbReference type="SAM" id="Phobius"/>
    </source>
</evidence>
<evidence type="ECO:0000313" key="3">
    <source>
        <dbReference type="Proteomes" id="UP000240418"/>
    </source>
</evidence>
<dbReference type="RefSeq" id="WP_106610377.1">
    <property type="nucleotide sequence ID" value="NZ_PYGJ01000022.1"/>
</dbReference>
<sequence length="127" mass="13236">MPKFVVSAAAHLLANAIGLLLASLLLDGFSIAPLALIIVTVIFTVALMIITPIIRKVSEKNMPSLLGGLSLIAIFVGLLVTQPFVAGFTIGGTANLLAATLLVWIGVLIAGVVLPKYVFTSMKPVKK</sequence>
<keyword evidence="1" id="KW-0472">Membrane</keyword>
<comment type="caution">
    <text evidence="2">The sequence shown here is derived from an EMBL/GenBank/DDBJ whole genome shotgun (WGS) entry which is preliminary data.</text>
</comment>
<keyword evidence="1" id="KW-0812">Transmembrane</keyword>
<feature type="transmembrane region" description="Helical" evidence="1">
    <location>
        <begin position="96"/>
        <end position="119"/>
    </location>
</feature>
<proteinExistence type="predicted"/>
<accession>A0A2P8F4D0</accession>
<feature type="transmembrane region" description="Helical" evidence="1">
    <location>
        <begin position="32"/>
        <end position="54"/>
    </location>
</feature>
<keyword evidence="1" id="KW-1133">Transmembrane helix</keyword>
<name>A0A2P8F4D0_9RHOB</name>
<reference evidence="2 3" key="1">
    <citation type="submission" date="2018-03" db="EMBL/GenBank/DDBJ databases">
        <title>Genomic Encyclopedia of Archaeal and Bacterial Type Strains, Phase II (KMG-II): from individual species to whole genera.</title>
        <authorList>
            <person name="Goeker M."/>
        </authorList>
    </citation>
    <scope>NUCLEOTIDE SEQUENCE [LARGE SCALE GENOMIC DNA]</scope>
    <source>
        <strain evidence="2 3">DSM 100673</strain>
    </source>
</reference>